<dbReference type="PANTHER" id="PTHR33802:SF1">
    <property type="entry name" value="XK-RELATED PROTEIN"/>
    <property type="match status" value="1"/>
</dbReference>
<organism evidence="2 3">
    <name type="scientific">Algoriphagus locisalis</name>
    <dbReference type="NCBI Taxonomy" id="305507"/>
    <lineage>
        <taxon>Bacteria</taxon>
        <taxon>Pseudomonadati</taxon>
        <taxon>Bacteroidota</taxon>
        <taxon>Cytophagia</taxon>
        <taxon>Cytophagales</taxon>
        <taxon>Cyclobacteriaceae</taxon>
        <taxon>Algoriphagus</taxon>
    </lineage>
</organism>
<keyword evidence="3" id="KW-1185">Reference proteome</keyword>
<keyword evidence="1" id="KW-0472">Membrane</keyword>
<feature type="transmembrane region" description="Helical" evidence="1">
    <location>
        <begin position="231"/>
        <end position="250"/>
    </location>
</feature>
<dbReference type="EMBL" id="FPBF01000002">
    <property type="protein sequence ID" value="SFT70154.1"/>
    <property type="molecule type" value="Genomic_DNA"/>
</dbReference>
<dbReference type="Proteomes" id="UP000199673">
    <property type="component" value="Unassembled WGS sequence"/>
</dbReference>
<feature type="transmembrane region" description="Helical" evidence="1">
    <location>
        <begin position="7"/>
        <end position="26"/>
    </location>
</feature>
<dbReference type="STRING" id="305507.SAMN04489724_1684"/>
<dbReference type="OrthoDB" id="5189031at2"/>
<evidence type="ECO:0000313" key="2">
    <source>
        <dbReference type="EMBL" id="SFT70154.1"/>
    </source>
</evidence>
<dbReference type="PANTHER" id="PTHR33802">
    <property type="entry name" value="SI:CH211-161H7.5-RELATED"/>
    <property type="match status" value="1"/>
</dbReference>
<gene>
    <name evidence="2" type="ORF">SAMN04489724_1684</name>
</gene>
<evidence type="ECO:0008006" key="4">
    <source>
        <dbReference type="Google" id="ProtNLM"/>
    </source>
</evidence>
<feature type="transmembrane region" description="Helical" evidence="1">
    <location>
        <begin position="113"/>
        <end position="131"/>
    </location>
</feature>
<feature type="transmembrane region" description="Helical" evidence="1">
    <location>
        <begin position="88"/>
        <end position="107"/>
    </location>
</feature>
<protein>
    <recommendedName>
        <fullName evidence="4">Tryptophan-rich sensory protein</fullName>
    </recommendedName>
</protein>
<feature type="transmembrane region" description="Helical" evidence="1">
    <location>
        <begin position="208"/>
        <end position="225"/>
    </location>
</feature>
<reference evidence="3" key="1">
    <citation type="submission" date="2016-10" db="EMBL/GenBank/DDBJ databases">
        <authorList>
            <person name="Varghese N."/>
            <person name="Submissions S."/>
        </authorList>
    </citation>
    <scope>NUCLEOTIDE SEQUENCE [LARGE SCALE GENOMIC DNA]</scope>
    <source>
        <strain evidence="3">DSM 23445</strain>
    </source>
</reference>
<feature type="transmembrane region" description="Helical" evidence="1">
    <location>
        <begin position="46"/>
        <end position="76"/>
    </location>
</feature>
<feature type="transmembrane region" description="Helical" evidence="1">
    <location>
        <begin position="183"/>
        <end position="201"/>
    </location>
</feature>
<feature type="transmembrane region" description="Helical" evidence="1">
    <location>
        <begin position="143"/>
        <end position="171"/>
    </location>
</feature>
<keyword evidence="1" id="KW-0812">Transmembrane</keyword>
<proteinExistence type="predicted"/>
<sequence length="264" mass="29656">MKNSHKVYAILNMIVLVAVIFWNYWVNAKGLNGNTVSSLSSDYENLFTPAGYAFSIWGLIFLALFAQAIFFIYRAFSPKNDSDFLSQIGPYLIMANIGNGLWIYMWLMEHTGISVIVMLGILASLVIIILATNMERWNAPRPIIFWLWWPIALYSGWIAVATIANISAYLAKAGWTGGIPEETWAIVMIILAVILNLFMIATRNLREFASVGVWALIAIAVRHWGSISNLQWTALIGAIVLFIAINIHGYKNRSTAPFKFNQTN</sequence>
<dbReference type="AlphaFoldDB" id="A0A1I7A5F9"/>
<evidence type="ECO:0000313" key="3">
    <source>
        <dbReference type="Proteomes" id="UP000199673"/>
    </source>
</evidence>
<accession>A0A1I7A5F9</accession>
<keyword evidence="1" id="KW-1133">Transmembrane helix</keyword>
<name>A0A1I7A5F9_9BACT</name>
<dbReference type="RefSeq" id="WP_091692224.1">
    <property type="nucleotide sequence ID" value="NZ_FPBF01000002.1"/>
</dbReference>
<evidence type="ECO:0000256" key="1">
    <source>
        <dbReference type="SAM" id="Phobius"/>
    </source>
</evidence>